<evidence type="ECO:0000256" key="3">
    <source>
        <dbReference type="ARBA" id="ARBA00022801"/>
    </source>
</evidence>
<gene>
    <name evidence="9 14" type="primary">rho</name>
    <name evidence="13" type="ORF">ESZ26_11100</name>
    <name evidence="14" type="ORF">ESZ27_16335</name>
</gene>
<dbReference type="GO" id="GO:0003723">
    <property type="term" value="F:RNA binding"/>
    <property type="evidence" value="ECO:0007669"/>
    <property type="project" value="UniProtKB-UniRule"/>
</dbReference>
<dbReference type="FunFam" id="2.40.50.140:FF:000010">
    <property type="entry name" value="Transcription termination factor Rho"/>
    <property type="match status" value="1"/>
</dbReference>
<comment type="caution">
    <text evidence="9">Lacks conserved residue(s) required for the propagation of feature annotation.</text>
</comment>
<accession>A0A5C6Q4P1</accession>
<dbReference type="InterPro" id="IPR011113">
    <property type="entry name" value="Rho_RNA-bd"/>
</dbReference>
<feature type="binding site" evidence="9">
    <location>
        <begin position="181"/>
        <end position="186"/>
    </location>
    <ligand>
        <name>ATP</name>
        <dbReference type="ChEBI" id="CHEBI:30616"/>
    </ligand>
</feature>
<evidence type="ECO:0000256" key="1">
    <source>
        <dbReference type="ARBA" id="ARBA00022472"/>
    </source>
</evidence>
<protein>
    <recommendedName>
        <fullName evidence="9 10">Transcription termination factor Rho</fullName>
        <ecNumber evidence="9 10">3.6.4.-</ecNumber>
    </recommendedName>
    <alternativeName>
        <fullName evidence="9">ATP-dependent helicase Rho</fullName>
    </alternativeName>
</protein>
<evidence type="ECO:0000256" key="5">
    <source>
        <dbReference type="ARBA" id="ARBA00022840"/>
    </source>
</evidence>
<dbReference type="CDD" id="cd04459">
    <property type="entry name" value="Rho_CSD"/>
    <property type="match status" value="1"/>
</dbReference>
<comment type="function">
    <text evidence="9">Facilitates transcription termination by a mechanism that involves Rho binding to the nascent RNA, activation of Rho's RNA-dependent ATPase activity, and release of the mRNA from the DNA template.</text>
</comment>
<keyword evidence="3 9" id="KW-0378">Hydrolase</keyword>
<dbReference type="FunFam" id="3.40.50.300:FF:000072">
    <property type="entry name" value="Transcription termination factor Rho"/>
    <property type="match status" value="1"/>
</dbReference>
<dbReference type="SMART" id="SM00382">
    <property type="entry name" value="AAA"/>
    <property type="match status" value="1"/>
</dbReference>
<keyword evidence="6 9" id="KW-0694">RNA-binding</keyword>
<evidence type="ECO:0000313" key="15">
    <source>
        <dbReference type="Proteomes" id="UP000321525"/>
    </source>
</evidence>
<feature type="binding site" evidence="9">
    <location>
        <position position="212"/>
    </location>
    <ligand>
        <name>ATP</name>
        <dbReference type="ChEBI" id="CHEBI:30616"/>
    </ligand>
</feature>
<dbReference type="InterPro" id="IPR011112">
    <property type="entry name" value="Rho-like_N"/>
</dbReference>
<dbReference type="InterPro" id="IPR000194">
    <property type="entry name" value="ATPase_F1/V1/A1_a/bsu_nucl-bd"/>
</dbReference>
<dbReference type="SMART" id="SM00357">
    <property type="entry name" value="CSP"/>
    <property type="match status" value="1"/>
</dbReference>
<feature type="domain" description="Rho RNA-BD" evidence="12">
    <location>
        <begin position="48"/>
        <end position="123"/>
    </location>
</feature>
<dbReference type="Pfam" id="PF07498">
    <property type="entry name" value="Rho_N"/>
    <property type="match status" value="1"/>
</dbReference>
<feature type="binding site" evidence="9">
    <location>
        <begin position="169"/>
        <end position="174"/>
    </location>
    <ligand>
        <name>ATP</name>
        <dbReference type="ChEBI" id="CHEBI:30616"/>
    </ligand>
</feature>
<evidence type="ECO:0000259" key="12">
    <source>
        <dbReference type="PROSITE" id="PS51856"/>
    </source>
</evidence>
<evidence type="ECO:0000256" key="11">
    <source>
        <dbReference type="PROSITE-ProRule" id="PRU01203"/>
    </source>
</evidence>
<dbReference type="InterPro" id="IPR036269">
    <property type="entry name" value="Rho_N_sf"/>
</dbReference>
<evidence type="ECO:0000313" key="16">
    <source>
        <dbReference type="Proteomes" id="UP000321917"/>
    </source>
</evidence>
<evidence type="ECO:0000256" key="2">
    <source>
        <dbReference type="ARBA" id="ARBA00022741"/>
    </source>
</evidence>
<dbReference type="CDD" id="cd01128">
    <property type="entry name" value="rho_factor_C"/>
    <property type="match status" value="1"/>
</dbReference>
<dbReference type="RefSeq" id="WP_146796459.1">
    <property type="nucleotide sequence ID" value="NZ_VOLP01000002.1"/>
</dbReference>
<comment type="subunit">
    <text evidence="9">Homohexamer. The homohexamer assembles into an open ring structure.</text>
</comment>
<evidence type="ECO:0000256" key="4">
    <source>
        <dbReference type="ARBA" id="ARBA00022806"/>
    </source>
</evidence>
<keyword evidence="7 9" id="KW-0805">Transcription regulation</keyword>
<reference evidence="14 16" key="1">
    <citation type="submission" date="2019-07" db="EMBL/GenBank/DDBJ databases">
        <title>Genomes of sea-ice associated Colwellia species.</title>
        <authorList>
            <person name="Bowman J.P."/>
        </authorList>
    </citation>
    <scope>NUCLEOTIDE SEQUENCE [LARGE SCALE GENOMIC DNA]</scope>
    <source>
        <strain evidence="13 15">ACAM 607</strain>
        <strain evidence="14 16">IC036</strain>
    </source>
</reference>
<evidence type="ECO:0000256" key="9">
    <source>
        <dbReference type="HAMAP-Rule" id="MF_01884"/>
    </source>
</evidence>
<dbReference type="SUPFAM" id="SSF68912">
    <property type="entry name" value="Rho N-terminal domain-like"/>
    <property type="match status" value="1"/>
</dbReference>
<evidence type="ECO:0000256" key="6">
    <source>
        <dbReference type="ARBA" id="ARBA00022884"/>
    </source>
</evidence>
<dbReference type="Gene3D" id="1.10.720.10">
    <property type="match status" value="1"/>
</dbReference>
<evidence type="ECO:0000313" key="13">
    <source>
        <dbReference type="EMBL" id="TWX58671.1"/>
    </source>
</evidence>
<dbReference type="Pfam" id="PF00006">
    <property type="entry name" value="ATP-synt_ab"/>
    <property type="match status" value="1"/>
</dbReference>
<dbReference type="PROSITE" id="PS51856">
    <property type="entry name" value="RHO_RNA_BD"/>
    <property type="match status" value="1"/>
</dbReference>
<organism evidence="14 16">
    <name type="scientific">Colwellia hornerae</name>
    <dbReference type="NCBI Taxonomy" id="89402"/>
    <lineage>
        <taxon>Bacteria</taxon>
        <taxon>Pseudomonadati</taxon>
        <taxon>Pseudomonadota</taxon>
        <taxon>Gammaproteobacteria</taxon>
        <taxon>Alteromonadales</taxon>
        <taxon>Colwelliaceae</taxon>
        <taxon>Colwellia</taxon>
    </lineage>
</organism>
<comment type="caution">
    <text evidence="14">The sequence shown here is derived from an EMBL/GenBank/DDBJ whole genome shotgun (WGS) entry which is preliminary data.</text>
</comment>
<dbReference type="GO" id="GO:0004386">
    <property type="term" value="F:helicase activity"/>
    <property type="evidence" value="ECO:0007669"/>
    <property type="project" value="UniProtKB-UniRule"/>
</dbReference>
<dbReference type="InterPro" id="IPR027417">
    <property type="entry name" value="P-loop_NTPase"/>
</dbReference>
<dbReference type="PANTHER" id="PTHR46425">
    <property type="entry name" value="TRANSCRIPTION TERMINATION FACTOR RHO"/>
    <property type="match status" value="1"/>
</dbReference>
<dbReference type="InterPro" id="IPR041703">
    <property type="entry name" value="Rho_factor_ATP-bd"/>
</dbReference>
<dbReference type="Gene3D" id="3.40.50.300">
    <property type="entry name" value="P-loop containing nucleotide triphosphate hydrolases"/>
    <property type="match status" value="1"/>
</dbReference>
<dbReference type="Pfam" id="PF07497">
    <property type="entry name" value="Rho_RNA_bind"/>
    <property type="match status" value="1"/>
</dbReference>
<dbReference type="GO" id="GO:0006353">
    <property type="term" value="P:DNA-templated transcription termination"/>
    <property type="evidence" value="ECO:0007669"/>
    <property type="project" value="UniProtKB-UniRule"/>
</dbReference>
<dbReference type="EC" id="3.6.4.-" evidence="9 10"/>
<dbReference type="Proteomes" id="UP000321917">
    <property type="component" value="Unassembled WGS sequence"/>
</dbReference>
<evidence type="ECO:0000256" key="10">
    <source>
        <dbReference type="NCBIfam" id="TIGR00767"/>
    </source>
</evidence>
<evidence type="ECO:0000256" key="7">
    <source>
        <dbReference type="ARBA" id="ARBA00023015"/>
    </source>
</evidence>
<sequence length="419" mass="46968">MNLIELKEKPISELVELAASMKLDNLGRNRKQDIIFAILNAHAENDNDIFGGGVLEILQDGFGFLRSSDSSYLAGPDDIYVSPSQIRRFSMRTGDTIHGKIRPPKKGERYFALLKVAEVNFDKPENVRNKILFENLTPIHPDQRLIMERGNGSTEDITARVLDLASPIGKGQRGLIVAPPKAGKTLLLQNIAQSIAHNHPDAELMVLLIDERPEEVTEMQRLVKGEVIASTFDEPANRHVQVAEMVIEKAKRLVEHKKDVVILLDSITRLARAYNTVIPSSGKILTGGVDANALHRPKRFFGAARNIEHGGSLTIIATALVETGSKMDEVIYEEFKGTGNMELHLSRKVSEKRVFPAININRSGTRREELITKPAELQKMWILRKIVHEMDEVGAIEFLIDKLAMTKTNNEFFDSMKRK</sequence>
<dbReference type="SMART" id="SM00959">
    <property type="entry name" value="Rho_N"/>
    <property type="match status" value="1"/>
</dbReference>
<dbReference type="InterPro" id="IPR011129">
    <property type="entry name" value="CSD"/>
</dbReference>
<keyword evidence="4 9" id="KW-0347">Helicase</keyword>
<keyword evidence="2 9" id="KW-0547">Nucleotide-binding</keyword>
<dbReference type="EMBL" id="VOLQ01000041">
    <property type="protein sequence ID" value="TWX63587.1"/>
    <property type="molecule type" value="Genomic_DNA"/>
</dbReference>
<dbReference type="GO" id="GO:0008186">
    <property type="term" value="F:ATP-dependent activity, acting on RNA"/>
    <property type="evidence" value="ECO:0007669"/>
    <property type="project" value="UniProtKB-UniRule"/>
</dbReference>
<dbReference type="AlphaFoldDB" id="A0A5C6Q4P1"/>
<dbReference type="NCBIfam" id="NF006886">
    <property type="entry name" value="PRK09376.1"/>
    <property type="match status" value="1"/>
</dbReference>
<keyword evidence="5 9" id="KW-0067">ATP-binding</keyword>
<dbReference type="GO" id="GO:0005829">
    <property type="term" value="C:cytosol"/>
    <property type="evidence" value="ECO:0007669"/>
    <property type="project" value="UniProtKB-ARBA"/>
</dbReference>
<dbReference type="GO" id="GO:0016787">
    <property type="term" value="F:hydrolase activity"/>
    <property type="evidence" value="ECO:0007669"/>
    <property type="project" value="UniProtKB-KW"/>
</dbReference>
<dbReference type="SUPFAM" id="SSF52540">
    <property type="entry name" value="P-loop containing nucleoside triphosphate hydrolases"/>
    <property type="match status" value="1"/>
</dbReference>
<dbReference type="Proteomes" id="UP000321525">
    <property type="component" value="Unassembled WGS sequence"/>
</dbReference>
<evidence type="ECO:0000313" key="14">
    <source>
        <dbReference type="EMBL" id="TWX63587.1"/>
    </source>
</evidence>
<dbReference type="EMBL" id="VOLR01000014">
    <property type="protein sequence ID" value="TWX58671.1"/>
    <property type="molecule type" value="Genomic_DNA"/>
</dbReference>
<dbReference type="HAMAP" id="MF_01884">
    <property type="entry name" value="Rho"/>
    <property type="match status" value="1"/>
</dbReference>
<dbReference type="InterPro" id="IPR003593">
    <property type="entry name" value="AAA+_ATPase"/>
</dbReference>
<dbReference type="Gene3D" id="2.40.50.140">
    <property type="entry name" value="Nucleic acid-binding proteins"/>
    <property type="match status" value="1"/>
</dbReference>
<evidence type="ECO:0000256" key="8">
    <source>
        <dbReference type="ARBA" id="ARBA00023163"/>
    </source>
</evidence>
<dbReference type="PANTHER" id="PTHR46425:SF1">
    <property type="entry name" value="TRANSCRIPTION TERMINATION FACTOR RHO"/>
    <property type="match status" value="1"/>
</dbReference>
<proteinExistence type="inferred from homology"/>
<keyword evidence="8 9" id="KW-0804">Transcription</keyword>
<comment type="similarity">
    <text evidence="9 11">Belongs to the Rho family.</text>
</comment>
<dbReference type="InterPro" id="IPR012340">
    <property type="entry name" value="NA-bd_OB-fold"/>
</dbReference>
<keyword evidence="15" id="KW-1185">Reference proteome</keyword>
<keyword evidence="1 9" id="KW-0806">Transcription termination</keyword>
<dbReference type="OrthoDB" id="9805197at2"/>
<dbReference type="NCBIfam" id="TIGR00767">
    <property type="entry name" value="rho"/>
    <property type="match status" value="1"/>
</dbReference>
<name>A0A5C6Q4P1_9GAMM</name>
<dbReference type="SUPFAM" id="SSF50249">
    <property type="entry name" value="Nucleic acid-binding proteins"/>
    <property type="match status" value="1"/>
</dbReference>
<dbReference type="InterPro" id="IPR004665">
    <property type="entry name" value="Term_rho"/>
</dbReference>
<dbReference type="GO" id="GO:0005524">
    <property type="term" value="F:ATP binding"/>
    <property type="evidence" value="ECO:0007669"/>
    <property type="project" value="UniProtKB-UniRule"/>
</dbReference>